<evidence type="ECO:0000313" key="2">
    <source>
        <dbReference type="EMBL" id="VDM38999.1"/>
    </source>
</evidence>
<dbReference type="Proteomes" id="UP000050794">
    <property type="component" value="Unassembled WGS sequence"/>
</dbReference>
<evidence type="ECO:0000313" key="3">
    <source>
        <dbReference type="Proteomes" id="UP000050794"/>
    </source>
</evidence>
<accession>A0A183UGQ8</accession>
<evidence type="ECO:0000256" key="1">
    <source>
        <dbReference type="SAM" id="MobiDB-lite"/>
    </source>
</evidence>
<feature type="compositionally biased region" description="Polar residues" evidence="1">
    <location>
        <begin position="190"/>
        <end position="210"/>
    </location>
</feature>
<keyword evidence="3" id="KW-1185">Reference proteome</keyword>
<dbReference type="AlphaFoldDB" id="A0A183UGQ8"/>
<evidence type="ECO:0000313" key="4">
    <source>
        <dbReference type="WBParaSite" id="TCNE_0000767801-mRNA-1"/>
    </source>
</evidence>
<reference evidence="4" key="1">
    <citation type="submission" date="2016-06" db="UniProtKB">
        <authorList>
            <consortium name="WormBaseParasite"/>
        </authorList>
    </citation>
    <scope>IDENTIFICATION</scope>
</reference>
<sequence length="238" mass="25177">MSLAIVIILAIAAAIAYYYLFGPGKASGDSGAAEPKGLKTTDPLADSDGLVTINFNAYANEMTTLRKRGEVDSPSASSLRDSEVGISWGGRILSQLRDLKTAEPLVESKDEGKFKLRGLKTAEPVAEPAVKDDHHELKTARALADEGTFQLSEPKTARALADDGVQGNELQSNGQKFGETVFDTRRSATEGAQTATLPSNQNGSSMSIPETNDLGVAGTQESAEPELPKGLALTYLCF</sequence>
<dbReference type="EMBL" id="UYWY01019733">
    <property type="protein sequence ID" value="VDM38999.1"/>
    <property type="molecule type" value="Genomic_DNA"/>
</dbReference>
<gene>
    <name evidence="2" type="ORF">TCNE_LOCUS7678</name>
</gene>
<dbReference type="WBParaSite" id="TCNE_0000767801-mRNA-1">
    <property type="protein sequence ID" value="TCNE_0000767801-mRNA-1"/>
    <property type="gene ID" value="TCNE_0000767801"/>
</dbReference>
<protein>
    <submittedName>
        <fullName evidence="4">LPS export ABC transporter periplasmic protein LptC</fullName>
    </submittedName>
</protein>
<organism evidence="3 4">
    <name type="scientific">Toxocara canis</name>
    <name type="common">Canine roundworm</name>
    <dbReference type="NCBI Taxonomy" id="6265"/>
    <lineage>
        <taxon>Eukaryota</taxon>
        <taxon>Metazoa</taxon>
        <taxon>Ecdysozoa</taxon>
        <taxon>Nematoda</taxon>
        <taxon>Chromadorea</taxon>
        <taxon>Rhabditida</taxon>
        <taxon>Spirurina</taxon>
        <taxon>Ascaridomorpha</taxon>
        <taxon>Ascaridoidea</taxon>
        <taxon>Toxocaridae</taxon>
        <taxon>Toxocara</taxon>
    </lineage>
</organism>
<feature type="region of interest" description="Disordered" evidence="1">
    <location>
        <begin position="187"/>
        <end position="224"/>
    </location>
</feature>
<name>A0A183UGQ8_TOXCA</name>
<reference evidence="2 3" key="2">
    <citation type="submission" date="2018-11" db="EMBL/GenBank/DDBJ databases">
        <authorList>
            <consortium name="Pathogen Informatics"/>
        </authorList>
    </citation>
    <scope>NUCLEOTIDE SEQUENCE [LARGE SCALE GENOMIC DNA]</scope>
</reference>
<proteinExistence type="predicted"/>